<name>A0A6B3LVW7_9BACT</name>
<dbReference type="InterPro" id="IPR002293">
    <property type="entry name" value="AA/rel_permease1"/>
</dbReference>
<feature type="transmembrane region" description="Helical" evidence="6">
    <location>
        <begin position="192"/>
        <end position="210"/>
    </location>
</feature>
<dbReference type="GO" id="GO:0016020">
    <property type="term" value="C:membrane"/>
    <property type="evidence" value="ECO:0007669"/>
    <property type="project" value="UniProtKB-SubCell"/>
</dbReference>
<feature type="transmembrane region" description="Helical" evidence="6">
    <location>
        <begin position="106"/>
        <end position="130"/>
    </location>
</feature>
<feature type="transmembrane region" description="Helical" evidence="6">
    <location>
        <begin position="267"/>
        <end position="286"/>
    </location>
</feature>
<feature type="transmembrane region" description="Helical" evidence="6">
    <location>
        <begin position="485"/>
        <end position="503"/>
    </location>
</feature>
<dbReference type="GO" id="GO:0015171">
    <property type="term" value="F:amino acid transmembrane transporter activity"/>
    <property type="evidence" value="ECO:0007669"/>
    <property type="project" value="TreeGrafter"/>
</dbReference>
<feature type="transmembrane region" description="Helical" evidence="6">
    <location>
        <begin position="404"/>
        <end position="422"/>
    </location>
</feature>
<dbReference type="Pfam" id="PF13520">
    <property type="entry name" value="AA_permease_2"/>
    <property type="match status" value="1"/>
</dbReference>
<dbReference type="RefSeq" id="WP_163915336.1">
    <property type="nucleotide sequence ID" value="NZ_JAAGWD010000005.1"/>
</dbReference>
<dbReference type="PIRSF" id="PIRSF006060">
    <property type="entry name" value="AA_transporter"/>
    <property type="match status" value="1"/>
</dbReference>
<dbReference type="EMBL" id="JAAGWD010000005">
    <property type="protein sequence ID" value="NEM98436.1"/>
    <property type="molecule type" value="Genomic_DNA"/>
</dbReference>
<keyword evidence="2" id="KW-0813">Transport</keyword>
<dbReference type="AlphaFoldDB" id="A0A6B3LVW7"/>
<evidence type="ECO:0000256" key="5">
    <source>
        <dbReference type="ARBA" id="ARBA00023136"/>
    </source>
</evidence>
<evidence type="ECO:0000256" key="6">
    <source>
        <dbReference type="SAM" id="Phobius"/>
    </source>
</evidence>
<keyword evidence="4 6" id="KW-1133">Transmembrane helix</keyword>
<evidence type="ECO:0000256" key="2">
    <source>
        <dbReference type="ARBA" id="ARBA00022448"/>
    </source>
</evidence>
<organism evidence="7 8">
    <name type="scientific">Pontibacter burrus</name>
    <dbReference type="NCBI Taxonomy" id="2704466"/>
    <lineage>
        <taxon>Bacteria</taxon>
        <taxon>Pseudomonadati</taxon>
        <taxon>Bacteroidota</taxon>
        <taxon>Cytophagia</taxon>
        <taxon>Cytophagales</taxon>
        <taxon>Hymenobacteraceae</taxon>
        <taxon>Pontibacter</taxon>
    </lineage>
</organism>
<comment type="caution">
    <text evidence="7">The sequence shown here is derived from an EMBL/GenBank/DDBJ whole genome shotgun (WGS) entry which is preliminary data.</text>
</comment>
<accession>A0A6B3LVW7</accession>
<reference evidence="7 8" key="1">
    <citation type="submission" date="2020-02" db="EMBL/GenBank/DDBJ databases">
        <authorList>
            <person name="Kim M.K."/>
        </authorList>
    </citation>
    <scope>NUCLEOTIDE SEQUENCE [LARGE SCALE GENOMIC DNA]</scope>
    <source>
        <strain evidence="7 8">BT327</strain>
    </source>
</reference>
<feature type="transmembrane region" description="Helical" evidence="6">
    <location>
        <begin position="428"/>
        <end position="449"/>
    </location>
</feature>
<gene>
    <name evidence="7" type="ORF">GXP69_12090</name>
</gene>
<evidence type="ECO:0000256" key="3">
    <source>
        <dbReference type="ARBA" id="ARBA00022692"/>
    </source>
</evidence>
<feature type="transmembrane region" description="Helical" evidence="6">
    <location>
        <begin position="222"/>
        <end position="243"/>
    </location>
</feature>
<comment type="subcellular location">
    <subcellularLocation>
        <location evidence="1">Membrane</location>
        <topology evidence="1">Multi-pass membrane protein</topology>
    </subcellularLocation>
</comment>
<feature type="transmembrane region" description="Helical" evidence="6">
    <location>
        <begin position="63"/>
        <end position="85"/>
    </location>
</feature>
<evidence type="ECO:0000256" key="1">
    <source>
        <dbReference type="ARBA" id="ARBA00004141"/>
    </source>
</evidence>
<evidence type="ECO:0000256" key="4">
    <source>
        <dbReference type="ARBA" id="ARBA00022989"/>
    </source>
</evidence>
<dbReference type="Gene3D" id="1.20.1740.10">
    <property type="entry name" value="Amino acid/polyamine transporter I"/>
    <property type="match status" value="1"/>
</dbReference>
<protein>
    <submittedName>
        <fullName evidence="7">Amino acid permease</fullName>
    </submittedName>
</protein>
<feature type="transmembrane region" description="Helical" evidence="6">
    <location>
        <begin position="461"/>
        <end position="479"/>
    </location>
</feature>
<sequence>MANQLFARKSIDQLSADASIEGAHNLKRTLGPVNLVALGVGAIIGTGIFVLTGSAAAQYTGPAIVIAFILAGLGCAFAGLCYAEFASMIPIAGSAYTYGYATLGEFVAWIIGWDLILEYLFGAATVAVGWSGYVVSFLRDLGVNVPPEWSNASGVELVQLPGSSSWVRNTEQLAVSLASEGIDIATLPHATGIFNLVAAISIALITILLVRGMSESARFNNFAVIIKVGVVLLFILAGANYLFGHPEEAAANWTPFLPENQGGFGEYGWSGIIRAAGVIFFAYIGFDAVSTTAQEAKNPQKDMPIGILGSLIICTVLYILVSGILTAMVPYSQLNVAEPIAVGIEKTGYTFLRDLVKIGAIAGLSSVMLVMLMSQPRIFYTMSKDGLLPPIFGKLHPKFKTPHVSTILTGTVCAVVAGAFSVDELGHLVSIGTLLAFAIVCAGVWYLRVKEPDRHRPFKTPFVPLIPILGILVCVGMMAGLPAETWYRLLGWMAIGIAIYFLYGKKHSKLRKENAEKEQYAN</sequence>
<dbReference type="Proteomes" id="UP000474777">
    <property type="component" value="Unassembled WGS sequence"/>
</dbReference>
<proteinExistence type="predicted"/>
<keyword evidence="3 6" id="KW-0812">Transmembrane</keyword>
<feature type="transmembrane region" description="Helical" evidence="6">
    <location>
        <begin position="355"/>
        <end position="374"/>
    </location>
</feature>
<keyword evidence="5 6" id="KW-0472">Membrane</keyword>
<evidence type="ECO:0000313" key="7">
    <source>
        <dbReference type="EMBL" id="NEM98436.1"/>
    </source>
</evidence>
<feature type="transmembrane region" description="Helical" evidence="6">
    <location>
        <begin position="307"/>
        <end position="329"/>
    </location>
</feature>
<feature type="transmembrane region" description="Helical" evidence="6">
    <location>
        <begin position="35"/>
        <end position="57"/>
    </location>
</feature>
<dbReference type="PANTHER" id="PTHR43243:SF4">
    <property type="entry name" value="CATIONIC AMINO ACID TRANSPORTER 4"/>
    <property type="match status" value="1"/>
</dbReference>
<keyword evidence="8" id="KW-1185">Reference proteome</keyword>
<evidence type="ECO:0000313" key="8">
    <source>
        <dbReference type="Proteomes" id="UP000474777"/>
    </source>
</evidence>
<dbReference type="PANTHER" id="PTHR43243">
    <property type="entry name" value="INNER MEMBRANE TRANSPORTER YGJI-RELATED"/>
    <property type="match status" value="1"/>
</dbReference>